<protein>
    <recommendedName>
        <fullName evidence="3">DDE-1 domain-containing protein</fullName>
    </recommendedName>
</protein>
<gene>
    <name evidence="1" type="ORF">JG688_00017300</name>
</gene>
<name>A0A8J5LVG1_9STRA</name>
<reference evidence="1" key="1">
    <citation type="submission" date="2021-01" db="EMBL/GenBank/DDBJ databases">
        <title>Phytophthora aleatoria, a newly-described species from Pinus radiata is distinct from Phytophthora cactorum isolates based on comparative genomics.</title>
        <authorList>
            <person name="Mcdougal R."/>
            <person name="Panda P."/>
            <person name="Williams N."/>
            <person name="Studholme D.J."/>
        </authorList>
    </citation>
    <scope>NUCLEOTIDE SEQUENCE</scope>
    <source>
        <strain evidence="1">NZFS 4037</strain>
    </source>
</reference>
<evidence type="ECO:0000313" key="2">
    <source>
        <dbReference type="Proteomes" id="UP000709295"/>
    </source>
</evidence>
<accession>A0A8J5LVG1</accession>
<feature type="non-terminal residue" evidence="1">
    <location>
        <position position="53"/>
    </location>
</feature>
<organism evidence="1 2">
    <name type="scientific">Phytophthora aleatoria</name>
    <dbReference type="NCBI Taxonomy" id="2496075"/>
    <lineage>
        <taxon>Eukaryota</taxon>
        <taxon>Sar</taxon>
        <taxon>Stramenopiles</taxon>
        <taxon>Oomycota</taxon>
        <taxon>Peronosporomycetes</taxon>
        <taxon>Peronosporales</taxon>
        <taxon>Peronosporaceae</taxon>
        <taxon>Phytophthora</taxon>
    </lineage>
</organism>
<dbReference type="EMBL" id="JAENGY010002494">
    <property type="protein sequence ID" value="KAG6944047.1"/>
    <property type="molecule type" value="Genomic_DNA"/>
</dbReference>
<dbReference type="Proteomes" id="UP000709295">
    <property type="component" value="Unassembled WGS sequence"/>
</dbReference>
<dbReference type="AlphaFoldDB" id="A0A8J5LVG1"/>
<keyword evidence="2" id="KW-1185">Reference proteome</keyword>
<comment type="caution">
    <text evidence="1">The sequence shown here is derived from an EMBL/GenBank/DDBJ whole genome shotgun (WGS) entry which is preliminary data.</text>
</comment>
<sequence>MLMLDSLQVYKMKSAKQHLEDICCTKVQYIPPLITGLSRPMDVSVMRSFKSNI</sequence>
<evidence type="ECO:0000313" key="1">
    <source>
        <dbReference type="EMBL" id="KAG6944047.1"/>
    </source>
</evidence>
<evidence type="ECO:0008006" key="3">
    <source>
        <dbReference type="Google" id="ProtNLM"/>
    </source>
</evidence>
<proteinExistence type="predicted"/>